<gene>
    <name evidence="1" type="ORF">AB3G32_11860</name>
</gene>
<protein>
    <submittedName>
        <fullName evidence="1">DUF6624 domain-containing protein</fullName>
    </submittedName>
</protein>
<evidence type="ECO:0000313" key="1">
    <source>
        <dbReference type="EMBL" id="XDV01020.1"/>
    </source>
</evidence>
<dbReference type="PROSITE" id="PS51257">
    <property type="entry name" value="PROKAR_LIPOPROTEIN"/>
    <property type="match status" value="1"/>
</dbReference>
<sequence>MKKIIFIFFLIFIGCKSYQKISNSEKENIISELDYIGNIDQKYAGVPPEQLIEKYGSDKAWKLFKIKGDSVDLENQNRIKKLYNKYGYLGFDKVGKENTTKFWLPIQHADNDVEFQKKMLKELRKEIKKNNAGKDSYALLEDRIAINSNKKQRFGTQVTYSKDGQAIPKNGLIDSLNIEKNRTKYGLPPFKDYYNDMSKMYFDFNKDLLSNKGIYEPQLYK</sequence>
<name>A0AB39WHD1_9FLAO</name>
<dbReference type="EMBL" id="CP165627">
    <property type="protein sequence ID" value="XDV01020.1"/>
    <property type="molecule type" value="Genomic_DNA"/>
</dbReference>
<dbReference type="AlphaFoldDB" id="A0AB39WHD1"/>
<organism evidence="1">
    <name type="scientific">Flavobacterium sp. WC2429</name>
    <dbReference type="NCBI Taxonomy" id="3234140"/>
    <lineage>
        <taxon>Bacteria</taxon>
        <taxon>Pseudomonadati</taxon>
        <taxon>Bacteroidota</taxon>
        <taxon>Flavobacteriia</taxon>
        <taxon>Flavobacteriales</taxon>
        <taxon>Flavobacteriaceae</taxon>
        <taxon>Flavobacterium</taxon>
    </lineage>
</organism>
<dbReference type="InterPro" id="IPR046732">
    <property type="entry name" value="DUF6624"/>
</dbReference>
<dbReference type="Pfam" id="PF20329">
    <property type="entry name" value="DUF6624"/>
    <property type="match status" value="1"/>
</dbReference>
<dbReference type="RefSeq" id="WP_369764951.1">
    <property type="nucleotide sequence ID" value="NZ_CP165627.1"/>
</dbReference>
<accession>A0AB39WHD1</accession>
<proteinExistence type="predicted"/>
<reference evidence="1" key="1">
    <citation type="submission" date="2024-07" db="EMBL/GenBank/DDBJ databases">
        <authorList>
            <person name="Biller S.J."/>
        </authorList>
    </citation>
    <scope>NUCLEOTIDE SEQUENCE</scope>
    <source>
        <strain evidence="1">WC2429</strain>
    </source>
</reference>